<evidence type="ECO:0000313" key="2">
    <source>
        <dbReference type="Proteomes" id="UP001286313"/>
    </source>
</evidence>
<accession>A0AAE1EZY0</accession>
<dbReference type="EMBL" id="JAWQEG010003857">
    <property type="protein sequence ID" value="KAK3864153.1"/>
    <property type="molecule type" value="Genomic_DNA"/>
</dbReference>
<dbReference type="Proteomes" id="UP001286313">
    <property type="component" value="Unassembled WGS sequence"/>
</dbReference>
<proteinExistence type="predicted"/>
<evidence type="ECO:0000313" key="1">
    <source>
        <dbReference type="EMBL" id="KAK3864153.1"/>
    </source>
</evidence>
<gene>
    <name evidence="1" type="ORF">Pcinc_030141</name>
</gene>
<name>A0AAE1EZY0_PETCI</name>
<comment type="caution">
    <text evidence="1">The sequence shown here is derived from an EMBL/GenBank/DDBJ whole genome shotgun (WGS) entry which is preliminary data.</text>
</comment>
<organism evidence="1 2">
    <name type="scientific">Petrolisthes cinctipes</name>
    <name type="common">Flat porcelain crab</name>
    <dbReference type="NCBI Taxonomy" id="88211"/>
    <lineage>
        <taxon>Eukaryota</taxon>
        <taxon>Metazoa</taxon>
        <taxon>Ecdysozoa</taxon>
        <taxon>Arthropoda</taxon>
        <taxon>Crustacea</taxon>
        <taxon>Multicrustacea</taxon>
        <taxon>Malacostraca</taxon>
        <taxon>Eumalacostraca</taxon>
        <taxon>Eucarida</taxon>
        <taxon>Decapoda</taxon>
        <taxon>Pleocyemata</taxon>
        <taxon>Anomura</taxon>
        <taxon>Galatheoidea</taxon>
        <taxon>Porcellanidae</taxon>
        <taxon>Petrolisthes</taxon>
    </lineage>
</organism>
<reference evidence="1" key="1">
    <citation type="submission" date="2023-10" db="EMBL/GenBank/DDBJ databases">
        <title>Genome assemblies of two species of porcelain crab, Petrolisthes cinctipes and Petrolisthes manimaculis (Anomura: Porcellanidae).</title>
        <authorList>
            <person name="Angst P."/>
        </authorList>
    </citation>
    <scope>NUCLEOTIDE SEQUENCE</scope>
    <source>
        <strain evidence="1">PB745_01</strain>
        <tissue evidence="1">Gill</tissue>
    </source>
</reference>
<keyword evidence="2" id="KW-1185">Reference proteome</keyword>
<dbReference type="AlphaFoldDB" id="A0AAE1EZY0"/>
<sequence>MPKRAHTQSPGPGEQPQPLQPCQVLPLCLSCVFSGPGPARMQASLFTTTAGASPLCDMTRRSCCQAASPLFQPSLHFLTVSRSPQAEDVNSAACALVNPTRRQVRLGGRCLRHALRIHMLVLCCRVSRRPPGFTVLTLPRRRSPLPP</sequence>
<protein>
    <submittedName>
        <fullName evidence="1">Uncharacterized protein</fullName>
    </submittedName>
</protein>